<dbReference type="Pfam" id="PF00015">
    <property type="entry name" value="MCPsignal"/>
    <property type="match status" value="1"/>
</dbReference>
<dbReference type="AlphaFoldDB" id="A0A1Q9GTT7"/>
<dbReference type="STRING" id="1903952.BIT28_28260"/>
<keyword evidence="2 8" id="KW-0812">Transmembrane</keyword>
<evidence type="ECO:0000256" key="1">
    <source>
        <dbReference type="ARBA" id="ARBA00004141"/>
    </source>
</evidence>
<dbReference type="PANTHER" id="PTHR32089">
    <property type="entry name" value="METHYL-ACCEPTING CHEMOTAXIS PROTEIN MCPB"/>
    <property type="match status" value="1"/>
</dbReference>
<keyword evidence="4 8" id="KW-0472">Membrane</keyword>
<feature type="domain" description="Methyl-accepting transducer" evidence="9">
    <location>
        <begin position="337"/>
        <end position="573"/>
    </location>
</feature>
<keyword evidence="12" id="KW-1185">Reference proteome</keyword>
<evidence type="ECO:0000256" key="2">
    <source>
        <dbReference type="ARBA" id="ARBA00022692"/>
    </source>
</evidence>
<reference evidence="11 12" key="1">
    <citation type="submission" date="2016-09" db="EMBL/GenBank/DDBJ databases">
        <title>Photobacterium proteolyticum sp. nov. a protease producing bacterium isolated from ocean sediments of Laizhou Bay.</title>
        <authorList>
            <person name="Li Y."/>
        </authorList>
    </citation>
    <scope>NUCLEOTIDE SEQUENCE [LARGE SCALE GENOMIC DNA]</scope>
    <source>
        <strain evidence="11 12">13-12</strain>
    </source>
</reference>
<accession>A0A1Q9GTT7</accession>
<evidence type="ECO:0000256" key="4">
    <source>
        <dbReference type="ARBA" id="ARBA00023136"/>
    </source>
</evidence>
<evidence type="ECO:0000313" key="11">
    <source>
        <dbReference type="EMBL" id="OLQ78518.1"/>
    </source>
</evidence>
<dbReference type="CDD" id="cd11386">
    <property type="entry name" value="MCP_signal"/>
    <property type="match status" value="1"/>
</dbReference>
<keyword evidence="5 7" id="KW-0807">Transducer</keyword>
<dbReference type="GO" id="GO:0007165">
    <property type="term" value="P:signal transduction"/>
    <property type="evidence" value="ECO:0007669"/>
    <property type="project" value="UniProtKB-KW"/>
</dbReference>
<dbReference type="Proteomes" id="UP000186905">
    <property type="component" value="Unassembled WGS sequence"/>
</dbReference>
<name>A0A1Q9GTT7_9GAMM</name>
<feature type="transmembrane region" description="Helical" evidence="8">
    <location>
        <begin position="254"/>
        <end position="277"/>
    </location>
</feature>
<proteinExistence type="inferred from homology"/>
<dbReference type="SMART" id="SM00304">
    <property type="entry name" value="HAMP"/>
    <property type="match status" value="1"/>
</dbReference>
<dbReference type="Pfam" id="PF00672">
    <property type="entry name" value="HAMP"/>
    <property type="match status" value="1"/>
</dbReference>
<evidence type="ECO:0000259" key="10">
    <source>
        <dbReference type="PROSITE" id="PS50885"/>
    </source>
</evidence>
<dbReference type="GO" id="GO:0016301">
    <property type="term" value="F:kinase activity"/>
    <property type="evidence" value="ECO:0007669"/>
    <property type="project" value="UniProtKB-KW"/>
</dbReference>
<dbReference type="InterPro" id="IPR003660">
    <property type="entry name" value="HAMP_dom"/>
</dbReference>
<dbReference type="SMART" id="SM00283">
    <property type="entry name" value="MA"/>
    <property type="match status" value="1"/>
</dbReference>
<gene>
    <name evidence="11" type="ORF">BIT28_28260</name>
</gene>
<comment type="caution">
    <text evidence="11">The sequence shown here is derived from an EMBL/GenBank/DDBJ whole genome shotgun (WGS) entry which is preliminary data.</text>
</comment>
<evidence type="ECO:0000256" key="7">
    <source>
        <dbReference type="PROSITE-ProRule" id="PRU00284"/>
    </source>
</evidence>
<feature type="domain" description="HAMP" evidence="10">
    <location>
        <begin position="279"/>
        <end position="332"/>
    </location>
</feature>
<dbReference type="CDD" id="cd06225">
    <property type="entry name" value="HAMP"/>
    <property type="match status" value="1"/>
</dbReference>
<dbReference type="PANTHER" id="PTHR32089:SF119">
    <property type="entry name" value="METHYL-ACCEPTING CHEMOTAXIS PROTEIN CTPL"/>
    <property type="match status" value="1"/>
</dbReference>
<dbReference type="EMBL" id="MJIL01000055">
    <property type="protein sequence ID" value="OLQ78518.1"/>
    <property type="molecule type" value="Genomic_DNA"/>
</dbReference>
<dbReference type="FunFam" id="1.10.287.950:FF:000001">
    <property type="entry name" value="Methyl-accepting chemotaxis sensory transducer"/>
    <property type="match status" value="1"/>
</dbReference>
<comment type="similarity">
    <text evidence="6">Belongs to the methyl-accepting chemotaxis (MCP) protein family.</text>
</comment>
<dbReference type="PROSITE" id="PS50885">
    <property type="entry name" value="HAMP"/>
    <property type="match status" value="1"/>
</dbReference>
<evidence type="ECO:0000256" key="6">
    <source>
        <dbReference type="ARBA" id="ARBA00029447"/>
    </source>
</evidence>
<organism evidence="11 12">
    <name type="scientific">Photobacterium proteolyticum</name>
    <dbReference type="NCBI Taxonomy" id="1903952"/>
    <lineage>
        <taxon>Bacteria</taxon>
        <taxon>Pseudomonadati</taxon>
        <taxon>Pseudomonadota</taxon>
        <taxon>Gammaproteobacteria</taxon>
        <taxon>Vibrionales</taxon>
        <taxon>Vibrionaceae</taxon>
        <taxon>Photobacterium</taxon>
    </lineage>
</organism>
<comment type="subcellular location">
    <subcellularLocation>
        <location evidence="1">Membrane</location>
        <topology evidence="1">Multi-pass membrane protein</topology>
    </subcellularLocation>
</comment>
<evidence type="ECO:0000256" key="5">
    <source>
        <dbReference type="ARBA" id="ARBA00023224"/>
    </source>
</evidence>
<keyword evidence="3 8" id="KW-1133">Transmembrane helix</keyword>
<evidence type="ECO:0000256" key="3">
    <source>
        <dbReference type="ARBA" id="ARBA00022989"/>
    </source>
</evidence>
<sequence>MKIKYKLLGLTALAVVALLAVLGMTWKANERVMKINDSSAAVSQLEVILLNLRRNEKDFLMRMDMKYQGKYQKNYDAFQSQLTVLKGDLASLSIAIPSLETLPGAMQNYQVGMMALIKGYQQLGLTSSDGLFREFFESSEQLVNAASDQDRDILEAYSLEEAAKLFLVTGKKEYLEDYQAASARYSQKLADDFGPVYTRFADTTDIIITQQQTIGLNHNLGLRGEIRKQSHMVEEVFSEVVQQLEEKVAAERSLISQLTIAAVLVVIIALVSLSWFISQSIQRRVQTLSQLMANIAASNDLTQIADESGNDELGEMATNFNGLLASLRNLVGNVQGAVTELGAASEQLQSRSQESEKAMEQQPSETDSVATAITEMGVTIREIASNTENAAANADQSYNGAQEGLNEVIATKERIRALSDDLSQTSDEVASLSTLSENIGSVLDVIMAIAEQTNLLALNAAIEAARAGEQGRGFAVVADEVRSLALRTRQSTEEITTIIASLQEQTDQVVVHIGRCREQGDLSVTQADSAEVRINQIMSDMQLIMDTSTQIAAAVEQQSLVSDEIGQNVTSIRDITNLNSSVAHENALAANAVANQASSLDEAIAEFKV</sequence>
<dbReference type="InterPro" id="IPR004090">
    <property type="entry name" value="Chemotax_Me-accpt_rcpt"/>
</dbReference>
<evidence type="ECO:0000256" key="8">
    <source>
        <dbReference type="SAM" id="Phobius"/>
    </source>
</evidence>
<dbReference type="PRINTS" id="PR00260">
    <property type="entry name" value="CHEMTRNSDUCR"/>
</dbReference>
<keyword evidence="11" id="KW-0418">Kinase</keyword>
<evidence type="ECO:0000313" key="12">
    <source>
        <dbReference type="Proteomes" id="UP000186905"/>
    </source>
</evidence>
<dbReference type="RefSeq" id="WP_075763112.1">
    <property type="nucleotide sequence ID" value="NZ_MJIL01000055.1"/>
</dbReference>
<keyword evidence="11" id="KW-0808">Transferase</keyword>
<dbReference type="GO" id="GO:0004888">
    <property type="term" value="F:transmembrane signaling receptor activity"/>
    <property type="evidence" value="ECO:0007669"/>
    <property type="project" value="InterPro"/>
</dbReference>
<dbReference type="Gene3D" id="1.10.287.950">
    <property type="entry name" value="Methyl-accepting chemotaxis protein"/>
    <property type="match status" value="1"/>
</dbReference>
<dbReference type="InterPro" id="IPR004089">
    <property type="entry name" value="MCPsignal_dom"/>
</dbReference>
<dbReference type="SUPFAM" id="SSF58104">
    <property type="entry name" value="Methyl-accepting chemotaxis protein (MCP) signaling domain"/>
    <property type="match status" value="1"/>
</dbReference>
<protein>
    <submittedName>
        <fullName evidence="11">Histidine kinase</fullName>
    </submittedName>
</protein>
<dbReference type="OrthoDB" id="8724845at2"/>
<evidence type="ECO:0000259" key="9">
    <source>
        <dbReference type="PROSITE" id="PS50111"/>
    </source>
</evidence>
<dbReference type="GO" id="GO:0016020">
    <property type="term" value="C:membrane"/>
    <property type="evidence" value="ECO:0007669"/>
    <property type="project" value="UniProtKB-SubCell"/>
</dbReference>
<dbReference type="GO" id="GO:0006935">
    <property type="term" value="P:chemotaxis"/>
    <property type="evidence" value="ECO:0007669"/>
    <property type="project" value="InterPro"/>
</dbReference>
<dbReference type="PROSITE" id="PS50111">
    <property type="entry name" value="CHEMOTAXIS_TRANSDUC_2"/>
    <property type="match status" value="1"/>
</dbReference>